<reference evidence="1" key="2">
    <citation type="submission" date="2025-09" db="UniProtKB">
        <authorList>
            <consortium name="EnsemblPlants"/>
        </authorList>
    </citation>
    <scope>IDENTIFICATION</scope>
</reference>
<sequence length="352" mass="37919">MPAGSISLYKRPNPSIDRSPSFLTQLATTHHPPLLAVYSHPVGMKMNCSFVLRAAAVAVVVAILAATAGASSFVSVAPLPSDLLSSPPFLWIAANVIIIWLVSSYRHHKTAAAAVSAAMDGLFPSSEHDVFAAAPDAVVAPVLVSVRPQRETRTAKRPTDRPRVRRKSAGEDKPPAAVAAVAKPAVKKEHIEEEKPIAAAATASEPAGATDDVSMDSAWQSIVRSGVARPVAVRKSETWGGEELPRMRRAADKAVATRREMRKSASMVPPSPPHPSAGSSSSPVAAKQGWRTRDVLVMAQDELLRRAESFIKRQHEHLRIQRQESDQRQMAMDQQDRCLRAPASSQRDATVT</sequence>
<dbReference type="EnsemblPlants" id="AVESA.00010b.r2.1AG0064480.1">
    <property type="protein sequence ID" value="AVESA.00010b.r2.1AG0064480.1.CDS.1"/>
    <property type="gene ID" value="AVESA.00010b.r2.1AG0064480"/>
</dbReference>
<organism evidence="1 2">
    <name type="scientific">Avena sativa</name>
    <name type="common">Oat</name>
    <dbReference type="NCBI Taxonomy" id="4498"/>
    <lineage>
        <taxon>Eukaryota</taxon>
        <taxon>Viridiplantae</taxon>
        <taxon>Streptophyta</taxon>
        <taxon>Embryophyta</taxon>
        <taxon>Tracheophyta</taxon>
        <taxon>Spermatophyta</taxon>
        <taxon>Magnoliopsida</taxon>
        <taxon>Liliopsida</taxon>
        <taxon>Poales</taxon>
        <taxon>Poaceae</taxon>
        <taxon>BOP clade</taxon>
        <taxon>Pooideae</taxon>
        <taxon>Poodae</taxon>
        <taxon>Poeae</taxon>
        <taxon>Poeae Chloroplast Group 1 (Aveneae type)</taxon>
        <taxon>Aveninae</taxon>
        <taxon>Avena</taxon>
    </lineage>
</organism>
<reference evidence="1" key="1">
    <citation type="submission" date="2021-05" db="EMBL/GenBank/DDBJ databases">
        <authorList>
            <person name="Scholz U."/>
            <person name="Mascher M."/>
            <person name="Fiebig A."/>
        </authorList>
    </citation>
    <scope>NUCLEOTIDE SEQUENCE [LARGE SCALE GENOMIC DNA]</scope>
</reference>
<evidence type="ECO:0000313" key="2">
    <source>
        <dbReference type="Proteomes" id="UP001732700"/>
    </source>
</evidence>
<protein>
    <submittedName>
        <fullName evidence="1">Uncharacterized protein</fullName>
    </submittedName>
</protein>
<evidence type="ECO:0000313" key="1">
    <source>
        <dbReference type="EnsemblPlants" id="AVESA.00010b.r2.1AG0064480.1.CDS.1"/>
    </source>
</evidence>
<keyword evidence="2" id="KW-1185">Reference proteome</keyword>
<dbReference type="Proteomes" id="UP001732700">
    <property type="component" value="Chromosome 1A"/>
</dbReference>
<name>A0ACD5TJJ9_AVESA</name>
<accession>A0ACD5TJJ9</accession>
<proteinExistence type="predicted"/>